<keyword evidence="1" id="KW-0472">Membrane</keyword>
<dbReference type="Proteomes" id="UP000610456">
    <property type="component" value="Unassembled WGS sequence"/>
</dbReference>
<reference evidence="3" key="1">
    <citation type="journal article" date="2014" name="Int. J. Syst. Evol. Microbiol.">
        <title>Complete genome sequence of Corynebacterium casei LMG S-19264T (=DSM 44701T), isolated from a smear-ripened cheese.</title>
        <authorList>
            <consortium name="US DOE Joint Genome Institute (JGI-PGF)"/>
            <person name="Walter F."/>
            <person name="Albersmeier A."/>
            <person name="Kalinowski J."/>
            <person name="Ruckert C."/>
        </authorList>
    </citation>
    <scope>NUCLEOTIDE SEQUENCE</scope>
    <source>
        <strain evidence="3">KCTC 12719</strain>
    </source>
</reference>
<gene>
    <name evidence="3" type="ORF">GCM10007103_01960</name>
</gene>
<dbReference type="SUPFAM" id="SSF74653">
    <property type="entry name" value="TolA/TonB C-terminal domain"/>
    <property type="match status" value="1"/>
</dbReference>
<feature type="transmembrane region" description="Helical" evidence="1">
    <location>
        <begin position="16"/>
        <end position="36"/>
    </location>
</feature>
<accession>A0A918VUD4</accession>
<dbReference type="Pfam" id="PF03544">
    <property type="entry name" value="TonB_C"/>
    <property type="match status" value="1"/>
</dbReference>
<keyword evidence="1" id="KW-1133">Transmembrane helix</keyword>
<dbReference type="InterPro" id="IPR037682">
    <property type="entry name" value="TonB_C"/>
</dbReference>
<organism evidence="3 4">
    <name type="scientific">Salinimicrobium marinum</name>
    <dbReference type="NCBI Taxonomy" id="680283"/>
    <lineage>
        <taxon>Bacteria</taxon>
        <taxon>Pseudomonadati</taxon>
        <taxon>Bacteroidota</taxon>
        <taxon>Flavobacteriia</taxon>
        <taxon>Flavobacteriales</taxon>
        <taxon>Flavobacteriaceae</taxon>
        <taxon>Salinimicrobium</taxon>
    </lineage>
</organism>
<evidence type="ECO:0000313" key="3">
    <source>
        <dbReference type="EMBL" id="GHA24327.1"/>
    </source>
</evidence>
<evidence type="ECO:0000256" key="1">
    <source>
        <dbReference type="SAM" id="Phobius"/>
    </source>
</evidence>
<keyword evidence="1" id="KW-0812">Transmembrane</keyword>
<evidence type="ECO:0000313" key="4">
    <source>
        <dbReference type="Proteomes" id="UP000610456"/>
    </source>
</evidence>
<keyword evidence="4" id="KW-1185">Reference proteome</keyword>
<dbReference type="AlphaFoldDB" id="A0A918VUD4"/>
<dbReference type="EMBL" id="BMXB01000001">
    <property type="protein sequence ID" value="GHA24327.1"/>
    <property type="molecule type" value="Genomic_DNA"/>
</dbReference>
<dbReference type="RefSeq" id="WP_189602761.1">
    <property type="nucleotide sequence ID" value="NZ_BMXB01000001.1"/>
</dbReference>
<name>A0A918VUD4_9FLAO</name>
<feature type="domain" description="TonB C-terminal" evidence="2">
    <location>
        <begin position="177"/>
        <end position="236"/>
    </location>
</feature>
<protein>
    <recommendedName>
        <fullName evidence="2">TonB C-terminal domain-containing protein</fullName>
    </recommendedName>
</protein>
<proteinExistence type="predicted"/>
<comment type="caution">
    <text evidence="3">The sequence shown here is derived from an EMBL/GenBank/DDBJ whole genome shotgun (WGS) entry which is preliminary data.</text>
</comment>
<dbReference type="Gene3D" id="3.30.1150.10">
    <property type="match status" value="1"/>
</dbReference>
<evidence type="ECO:0000259" key="2">
    <source>
        <dbReference type="Pfam" id="PF03544"/>
    </source>
</evidence>
<reference evidence="3" key="2">
    <citation type="submission" date="2020-09" db="EMBL/GenBank/DDBJ databases">
        <authorList>
            <person name="Sun Q."/>
            <person name="Kim S."/>
        </authorList>
    </citation>
    <scope>NUCLEOTIDE SEQUENCE</scope>
    <source>
        <strain evidence="3">KCTC 12719</strain>
    </source>
</reference>
<dbReference type="GO" id="GO:0055085">
    <property type="term" value="P:transmembrane transport"/>
    <property type="evidence" value="ECO:0007669"/>
    <property type="project" value="InterPro"/>
</dbReference>
<sequence length="239" mass="26733">MECKKNKQADLRRKSILFFQVGLILILFLALLAIEWKTYGNESVVSSKVHLDEFTEEEVPVTIMKEVTPPPPPRDIIEDVNVADDDEDVVETAINSTEADPGEIIEIEDIVEEEPEEKIEDYSFISVEEVPVFPGCEDFDTNDERKECMSRKINDFVNRKFDTTLGGELGLSGIHRIYVQFKIEPDGSVSIVGARGPHPKLEAEAIRVAGSLPEMQPGRQGGKAVGVLYSLPITFRVQN</sequence>